<keyword evidence="3 8" id="KW-0055">Arginine biosynthesis</keyword>
<dbReference type="Proteomes" id="UP000434580">
    <property type="component" value="Unassembled WGS sequence"/>
</dbReference>
<evidence type="ECO:0000256" key="8">
    <source>
        <dbReference type="HAMAP-Rule" id="MF_01105"/>
    </source>
</evidence>
<dbReference type="InterPro" id="IPR001048">
    <property type="entry name" value="Asp/Glu/Uridylate_kinase"/>
</dbReference>
<evidence type="ECO:0000256" key="6">
    <source>
        <dbReference type="ARBA" id="ARBA00023315"/>
    </source>
</evidence>
<dbReference type="InterPro" id="IPR033719">
    <property type="entry name" value="NAGS_kin"/>
</dbReference>
<dbReference type="PIRSF" id="PIRSF000423">
    <property type="entry name" value="ArgA"/>
    <property type="match status" value="1"/>
</dbReference>
<comment type="similarity">
    <text evidence="2 8">Belongs to the acetyltransferase family. ArgA subfamily.</text>
</comment>
<dbReference type="PANTHER" id="PTHR30602:SF12">
    <property type="entry name" value="AMINO-ACID ACETYLTRANSFERASE NAGS1, CHLOROPLASTIC-RELATED"/>
    <property type="match status" value="1"/>
</dbReference>
<dbReference type="HAMAP" id="MF_01105">
    <property type="entry name" value="N_acetyl_glu_synth"/>
    <property type="match status" value="1"/>
</dbReference>
<reference evidence="10 11" key="1">
    <citation type="submission" date="2019-11" db="EMBL/GenBank/DDBJ databases">
        <authorList>
            <person name="Holert J."/>
        </authorList>
    </citation>
    <scope>NUCLEOTIDE SEQUENCE [LARGE SCALE GENOMIC DNA]</scope>
    <source>
        <strain evidence="10">BC5_2</strain>
    </source>
</reference>
<dbReference type="PROSITE" id="PS51186">
    <property type="entry name" value="GNAT"/>
    <property type="match status" value="1"/>
</dbReference>
<evidence type="ECO:0000256" key="5">
    <source>
        <dbReference type="ARBA" id="ARBA00022679"/>
    </source>
</evidence>
<dbReference type="GO" id="GO:0006526">
    <property type="term" value="P:L-arginine biosynthetic process"/>
    <property type="evidence" value="ECO:0007669"/>
    <property type="project" value="UniProtKB-UniRule"/>
</dbReference>
<keyword evidence="6 8" id="KW-0012">Acyltransferase</keyword>
<dbReference type="SUPFAM" id="SSF55729">
    <property type="entry name" value="Acyl-CoA N-acyltransferases (Nat)"/>
    <property type="match status" value="1"/>
</dbReference>
<dbReference type="UniPathway" id="UPA00068">
    <property type="reaction ID" value="UER00106"/>
</dbReference>
<dbReference type="EC" id="2.3.1.1" evidence="8"/>
<comment type="catalytic activity">
    <reaction evidence="7 8">
        <text>L-glutamate + acetyl-CoA = N-acetyl-L-glutamate + CoA + H(+)</text>
        <dbReference type="Rhea" id="RHEA:24292"/>
        <dbReference type="ChEBI" id="CHEBI:15378"/>
        <dbReference type="ChEBI" id="CHEBI:29985"/>
        <dbReference type="ChEBI" id="CHEBI:44337"/>
        <dbReference type="ChEBI" id="CHEBI:57287"/>
        <dbReference type="ChEBI" id="CHEBI:57288"/>
        <dbReference type="EC" id="2.3.1.1"/>
    </reaction>
</comment>
<dbReference type="AlphaFoldDB" id="A0A5S9QTH9"/>
<dbReference type="GO" id="GO:0004042">
    <property type="term" value="F:L-glutamate N-acetyltransferase activity"/>
    <property type="evidence" value="ECO:0007669"/>
    <property type="project" value="UniProtKB-UniRule"/>
</dbReference>
<dbReference type="PANTHER" id="PTHR30602">
    <property type="entry name" value="AMINO-ACID ACETYLTRANSFERASE"/>
    <property type="match status" value="1"/>
</dbReference>
<dbReference type="InterPro" id="IPR016181">
    <property type="entry name" value="Acyl_CoA_acyltransferase"/>
</dbReference>
<organism evidence="10 11">
    <name type="scientific">BD1-7 clade bacterium</name>
    <dbReference type="NCBI Taxonomy" id="2029982"/>
    <lineage>
        <taxon>Bacteria</taxon>
        <taxon>Pseudomonadati</taxon>
        <taxon>Pseudomonadota</taxon>
        <taxon>Gammaproteobacteria</taxon>
        <taxon>Cellvibrionales</taxon>
        <taxon>Spongiibacteraceae</taxon>
        <taxon>BD1-7 clade</taxon>
    </lineage>
</organism>
<dbReference type="NCBIfam" id="TIGR01890">
    <property type="entry name" value="N-Ac-Glu-synth"/>
    <property type="match status" value="1"/>
</dbReference>
<feature type="domain" description="N-acetyltransferase" evidence="9">
    <location>
        <begin position="281"/>
        <end position="419"/>
    </location>
</feature>
<dbReference type="SUPFAM" id="SSF53633">
    <property type="entry name" value="Carbamate kinase-like"/>
    <property type="match status" value="1"/>
</dbReference>
<keyword evidence="8" id="KW-0963">Cytoplasm</keyword>
<evidence type="ECO:0000256" key="3">
    <source>
        <dbReference type="ARBA" id="ARBA00022571"/>
    </source>
</evidence>
<dbReference type="Pfam" id="PF00696">
    <property type="entry name" value="AA_kinase"/>
    <property type="match status" value="1"/>
</dbReference>
<dbReference type="CDD" id="cd04301">
    <property type="entry name" value="NAT_SF"/>
    <property type="match status" value="1"/>
</dbReference>
<keyword evidence="4 8" id="KW-0028">Amino-acid biosynthesis</keyword>
<evidence type="ECO:0000256" key="7">
    <source>
        <dbReference type="ARBA" id="ARBA00048372"/>
    </source>
</evidence>
<dbReference type="InterPro" id="IPR036393">
    <property type="entry name" value="AceGlu_kinase-like_sf"/>
</dbReference>
<comment type="subcellular location">
    <subcellularLocation>
        <location evidence="8">Cytoplasm</location>
    </subcellularLocation>
</comment>
<dbReference type="GO" id="GO:0005737">
    <property type="term" value="C:cytoplasm"/>
    <property type="evidence" value="ECO:0007669"/>
    <property type="project" value="UniProtKB-SubCell"/>
</dbReference>
<evidence type="ECO:0000259" key="9">
    <source>
        <dbReference type="PROSITE" id="PS51186"/>
    </source>
</evidence>
<sequence>MSSSNSFVQAFRQSAPYINSHRGKTVVITLDGYALKSPNLVNIVHDIALLNSLGVRIVLVYGTRLQITERLDAEGIEYQVKNCIRTTSQEVMQHVKAISGGTRIELEALFSNGLPGTQMHGADISTVSGNFVSAKPLGVIAGVDFHFTGTVRRIDHETINHLLDNRVIVLLSNIGYSSTGECFNVSSKEVAVKAAQALRADKLIVLARDQDTQGLPHEMMPEQARDILSQGNNPPLAALLNGARAGIPRNHMISLDEDGGLLSELFTRDGCGIMLSHSAFETIRQANSMDIASIMELLKPLEDAGYLVKRERELLEREINHFAVISRDNSVIACSALYPYDDGSAEVACVATHPDYRGDNKASLILDYLENKARDDGLEVLFVLTTQSSHFFRERGYAVSSPDMLPQQKRDLYNWQRNSQILVKQLN</sequence>
<dbReference type="CDD" id="cd04237">
    <property type="entry name" value="AAK_NAGS-ABP"/>
    <property type="match status" value="1"/>
</dbReference>
<dbReference type="OrthoDB" id="9802238at2"/>
<dbReference type="InterPro" id="IPR010167">
    <property type="entry name" value="NH2A_AcTrfase"/>
</dbReference>
<dbReference type="NCBIfam" id="NF003641">
    <property type="entry name" value="PRK05279.1"/>
    <property type="match status" value="1"/>
</dbReference>
<protein>
    <recommendedName>
        <fullName evidence="8">Amino-acid acetyltransferase</fullName>
        <ecNumber evidence="8">2.3.1.1</ecNumber>
    </recommendedName>
    <alternativeName>
        <fullName evidence="8">N-acetylglutamate synthase</fullName>
        <shortName evidence="8">AGS</shortName>
        <shortName evidence="8">NAGS</shortName>
    </alternativeName>
</protein>
<evidence type="ECO:0000313" key="11">
    <source>
        <dbReference type="Proteomes" id="UP000434580"/>
    </source>
</evidence>
<evidence type="ECO:0000256" key="2">
    <source>
        <dbReference type="ARBA" id="ARBA00009145"/>
    </source>
</evidence>
<dbReference type="EMBL" id="CACSII010000021">
    <property type="protein sequence ID" value="CAA0121220.1"/>
    <property type="molecule type" value="Genomic_DNA"/>
</dbReference>
<evidence type="ECO:0000256" key="4">
    <source>
        <dbReference type="ARBA" id="ARBA00022605"/>
    </source>
</evidence>
<comment type="miscellaneous">
    <text evidence="8">In bacteria which possess the bifunctional enzyme ornithine acetyltransferase/N-acetylglutamate synthase (ArgJ), ArgA fulfills an anaplerotic role.</text>
</comment>
<dbReference type="InterPro" id="IPR000182">
    <property type="entry name" value="GNAT_dom"/>
</dbReference>
<dbReference type="Gene3D" id="3.40.630.30">
    <property type="match status" value="1"/>
</dbReference>
<proteinExistence type="inferred from homology"/>
<evidence type="ECO:0000313" key="10">
    <source>
        <dbReference type="EMBL" id="CAA0121220.1"/>
    </source>
</evidence>
<name>A0A5S9QTH9_9GAMM</name>
<keyword evidence="5 8" id="KW-0808">Transferase</keyword>
<comment type="pathway">
    <text evidence="1 8">Amino-acid biosynthesis; L-arginine biosynthesis; N(2)-acetyl-L-ornithine from L-glutamate: step 1/4.</text>
</comment>
<evidence type="ECO:0000256" key="1">
    <source>
        <dbReference type="ARBA" id="ARBA00004925"/>
    </source>
</evidence>
<accession>A0A5S9QTH9</accession>
<gene>
    <name evidence="8 10" type="primary">argA</name>
    <name evidence="10" type="ORF">DPBNPPHM_02716</name>
</gene>
<dbReference type="Pfam" id="PF00583">
    <property type="entry name" value="Acetyltransf_1"/>
    <property type="match status" value="1"/>
</dbReference>
<dbReference type="Gene3D" id="3.40.1160.10">
    <property type="entry name" value="Acetylglutamate kinase-like"/>
    <property type="match status" value="1"/>
</dbReference>